<evidence type="ECO:0000256" key="3">
    <source>
        <dbReference type="ARBA" id="ARBA00022692"/>
    </source>
</evidence>
<dbReference type="PANTHER" id="PTHR24089">
    <property type="entry name" value="SOLUTE CARRIER FAMILY 25"/>
    <property type="match status" value="1"/>
</dbReference>
<dbReference type="Gene3D" id="1.50.40.10">
    <property type="entry name" value="Mitochondrial carrier domain"/>
    <property type="match status" value="1"/>
</dbReference>
<dbReference type="GO" id="GO:0005743">
    <property type="term" value="C:mitochondrial inner membrane"/>
    <property type="evidence" value="ECO:0007669"/>
    <property type="project" value="UniProtKB-SubCell"/>
</dbReference>
<evidence type="ECO:0000256" key="6">
    <source>
        <dbReference type="ARBA" id="ARBA00022989"/>
    </source>
</evidence>
<name>A0A1E4TNI8_PACTA</name>
<dbReference type="PRINTS" id="PR00926">
    <property type="entry name" value="MITOCARRIER"/>
</dbReference>
<dbReference type="InterPro" id="IPR018108">
    <property type="entry name" value="MCP_transmembrane"/>
</dbReference>
<keyword evidence="7" id="KW-0496">Mitochondrion</keyword>
<evidence type="ECO:0000256" key="2">
    <source>
        <dbReference type="ARBA" id="ARBA00022448"/>
    </source>
</evidence>
<evidence type="ECO:0000256" key="9">
    <source>
        <dbReference type="PROSITE-ProRule" id="PRU00282"/>
    </source>
</evidence>
<keyword evidence="6" id="KW-1133">Transmembrane helix</keyword>
<dbReference type="GO" id="GO:1902557">
    <property type="term" value="F:5'-adenylyl sulfate transmembrane transporter activity"/>
    <property type="evidence" value="ECO:0007669"/>
    <property type="project" value="EnsemblFungi"/>
</dbReference>
<dbReference type="Proteomes" id="UP000094236">
    <property type="component" value="Unassembled WGS sequence"/>
</dbReference>
<comment type="subcellular location">
    <subcellularLocation>
        <location evidence="1">Mitochondrion inner membrane</location>
        <topology evidence="1">Multi-pass membrane protein</topology>
    </subcellularLocation>
</comment>
<dbReference type="AlphaFoldDB" id="A0A1E4TNI8"/>
<evidence type="ECO:0000256" key="4">
    <source>
        <dbReference type="ARBA" id="ARBA00022737"/>
    </source>
</evidence>
<dbReference type="GO" id="GO:0046964">
    <property type="term" value="F:3'-phosphoadenosine 5'-phosphosulfate transmembrane transporter activity"/>
    <property type="evidence" value="ECO:0007669"/>
    <property type="project" value="EnsemblFungi"/>
</dbReference>
<evidence type="ECO:0000256" key="7">
    <source>
        <dbReference type="ARBA" id="ARBA00023128"/>
    </source>
</evidence>
<dbReference type="PROSITE" id="PS50920">
    <property type="entry name" value="SOLCAR"/>
    <property type="match status" value="3"/>
</dbReference>
<dbReference type="Pfam" id="PF00153">
    <property type="entry name" value="Mito_carr"/>
    <property type="match status" value="3"/>
</dbReference>
<feature type="repeat" description="Solcar" evidence="9">
    <location>
        <begin position="225"/>
        <end position="316"/>
    </location>
</feature>
<organism evidence="11 12">
    <name type="scientific">Pachysolen tannophilus NRRL Y-2460</name>
    <dbReference type="NCBI Taxonomy" id="669874"/>
    <lineage>
        <taxon>Eukaryota</taxon>
        <taxon>Fungi</taxon>
        <taxon>Dikarya</taxon>
        <taxon>Ascomycota</taxon>
        <taxon>Saccharomycotina</taxon>
        <taxon>Pichiomycetes</taxon>
        <taxon>Pachysolenaceae</taxon>
        <taxon>Pachysolen</taxon>
    </lineage>
</organism>
<reference evidence="12" key="1">
    <citation type="submission" date="2016-05" db="EMBL/GenBank/DDBJ databases">
        <title>Comparative genomics of biotechnologically important yeasts.</title>
        <authorList>
            <consortium name="DOE Joint Genome Institute"/>
            <person name="Riley R."/>
            <person name="Haridas S."/>
            <person name="Wolfe K.H."/>
            <person name="Lopes M.R."/>
            <person name="Hittinger C.T."/>
            <person name="Goker M."/>
            <person name="Salamov A."/>
            <person name="Wisecaver J."/>
            <person name="Long T.M."/>
            <person name="Aerts A.L."/>
            <person name="Barry K."/>
            <person name="Choi C."/>
            <person name="Clum A."/>
            <person name="Coughlan A.Y."/>
            <person name="Deshpande S."/>
            <person name="Douglass A.P."/>
            <person name="Hanson S.J."/>
            <person name="Klenk H.-P."/>
            <person name="Labutti K."/>
            <person name="Lapidus A."/>
            <person name="Lindquist E."/>
            <person name="Lipzen A."/>
            <person name="Meier-Kolthoff J.P."/>
            <person name="Ohm R.A."/>
            <person name="Otillar R.P."/>
            <person name="Pangilinan J."/>
            <person name="Peng Y."/>
            <person name="Rokas A."/>
            <person name="Rosa C.A."/>
            <person name="Scheuner C."/>
            <person name="Sibirny A.A."/>
            <person name="Slot J.C."/>
            <person name="Stielow J.B."/>
            <person name="Sun H."/>
            <person name="Kurtzman C.P."/>
            <person name="Blackwell M."/>
            <person name="Grigoriev I.V."/>
            <person name="Jeffries T.W."/>
        </authorList>
    </citation>
    <scope>NUCLEOTIDE SEQUENCE [LARGE SCALE GENOMIC DNA]</scope>
    <source>
        <strain evidence="12">NRRL Y-2460</strain>
    </source>
</reference>
<feature type="repeat" description="Solcar" evidence="9">
    <location>
        <begin position="18"/>
        <end position="107"/>
    </location>
</feature>
<keyword evidence="12" id="KW-1185">Reference proteome</keyword>
<evidence type="ECO:0000256" key="5">
    <source>
        <dbReference type="ARBA" id="ARBA00022792"/>
    </source>
</evidence>
<evidence type="ECO:0000256" key="10">
    <source>
        <dbReference type="RuleBase" id="RU000488"/>
    </source>
</evidence>
<proteinExistence type="inferred from homology"/>
<gene>
    <name evidence="11" type="ORF">PACTADRAFT_46849</name>
</gene>
<feature type="repeat" description="Solcar" evidence="9">
    <location>
        <begin position="116"/>
        <end position="217"/>
    </location>
</feature>
<accession>A0A1E4TNI8</accession>
<dbReference type="SUPFAM" id="SSF103506">
    <property type="entry name" value="Mitochondrial carrier"/>
    <property type="match status" value="1"/>
</dbReference>
<dbReference type="InterPro" id="IPR023395">
    <property type="entry name" value="MCP_dom_sf"/>
</dbReference>
<dbReference type="STRING" id="669874.A0A1E4TNI8"/>
<dbReference type="EMBL" id="KV454018">
    <property type="protein sequence ID" value="ODV93314.1"/>
    <property type="molecule type" value="Genomic_DNA"/>
</dbReference>
<evidence type="ECO:0000256" key="1">
    <source>
        <dbReference type="ARBA" id="ARBA00004448"/>
    </source>
</evidence>
<sequence length="318" mass="35312">MSEVVGISKRKLNNFIYKDSTSSFIAGGIAGCLSRTAVSPFERVKVLYQVQGPGANSSYNDGVIKTVIKIWKEEGFKGLFRGNGINCIRVFPYSAVQYACYQYIKPFLLKPGDLELTTTNKLIAGGISGAASVICTYPLDLVKTRLSIQTASLKNLTKSKINVSKNEKPPGMFRSLINIYHNEGKIWGLYRGIWPTTLGVAPYVSLNFTIYEKLKEFFVPVEHKYDSIVKLLVGAASGGISQTLIYPFDILRRRFQVLSMGTGEMGFAYTGVTHALVTIVKLEGYRGLYKGLVANLFKICPSMAIQWASYELIKEQFI</sequence>
<evidence type="ECO:0000313" key="11">
    <source>
        <dbReference type="EMBL" id="ODV93314.1"/>
    </source>
</evidence>
<dbReference type="InterPro" id="IPR002067">
    <property type="entry name" value="MCP"/>
</dbReference>
<dbReference type="OrthoDB" id="270584at2759"/>
<comment type="similarity">
    <text evidence="10">Belongs to the mitochondrial carrier (TC 2.A.29) family.</text>
</comment>
<keyword evidence="4" id="KW-0677">Repeat</keyword>
<keyword evidence="5" id="KW-0999">Mitochondrion inner membrane</keyword>
<evidence type="ECO:0000313" key="12">
    <source>
        <dbReference type="Proteomes" id="UP000094236"/>
    </source>
</evidence>
<keyword evidence="8 9" id="KW-0472">Membrane</keyword>
<protein>
    <recommendedName>
        <fullName evidence="13">Mitochondrial carrier protein</fullName>
    </recommendedName>
</protein>
<keyword evidence="2 10" id="KW-0813">Transport</keyword>
<evidence type="ECO:0008006" key="13">
    <source>
        <dbReference type="Google" id="ProtNLM"/>
    </source>
</evidence>
<evidence type="ECO:0000256" key="8">
    <source>
        <dbReference type="ARBA" id="ARBA00023136"/>
    </source>
</evidence>
<keyword evidence="3 9" id="KW-0812">Transmembrane</keyword>